<name>A0A804NZE5_MAIZE</name>
<reference evidence="1" key="2">
    <citation type="submission" date="2019-07" db="EMBL/GenBank/DDBJ databases">
        <authorList>
            <person name="Seetharam A."/>
            <person name="Woodhouse M."/>
            <person name="Cannon E."/>
        </authorList>
    </citation>
    <scope>NUCLEOTIDE SEQUENCE [LARGE SCALE GENOMIC DNA]</scope>
    <source>
        <strain evidence="1">cv. B73</strain>
    </source>
</reference>
<dbReference type="InParanoid" id="A0A804NZE5"/>
<reference evidence="2" key="1">
    <citation type="journal article" date="2009" name="Science">
        <title>The B73 maize genome: complexity, diversity, and dynamics.</title>
        <authorList>
            <person name="Schnable P.S."/>
            <person name="Ware D."/>
            <person name="Fulton R.S."/>
            <person name="Stein J.C."/>
            <person name="Wei F."/>
            <person name="Pasternak S."/>
            <person name="Liang C."/>
            <person name="Zhang J."/>
            <person name="Fulton L."/>
            <person name="Graves T.A."/>
            <person name="Minx P."/>
            <person name="Reily A.D."/>
            <person name="Courtney L."/>
            <person name="Kruchowski S.S."/>
            <person name="Tomlinson C."/>
            <person name="Strong C."/>
            <person name="Delehaunty K."/>
            <person name="Fronick C."/>
            <person name="Courtney B."/>
            <person name="Rock S.M."/>
            <person name="Belter E."/>
            <person name="Du F."/>
            <person name="Kim K."/>
            <person name="Abbott R.M."/>
            <person name="Cotton M."/>
            <person name="Levy A."/>
            <person name="Marchetto P."/>
            <person name="Ochoa K."/>
            <person name="Jackson S.M."/>
            <person name="Gillam B."/>
            <person name="Chen W."/>
            <person name="Yan L."/>
            <person name="Higginbotham J."/>
            <person name="Cardenas M."/>
            <person name="Waligorski J."/>
            <person name="Applebaum E."/>
            <person name="Phelps L."/>
            <person name="Falcone J."/>
            <person name="Kanchi K."/>
            <person name="Thane T."/>
            <person name="Scimone A."/>
            <person name="Thane N."/>
            <person name="Henke J."/>
            <person name="Wang T."/>
            <person name="Ruppert J."/>
            <person name="Shah N."/>
            <person name="Rotter K."/>
            <person name="Hodges J."/>
            <person name="Ingenthron E."/>
            <person name="Cordes M."/>
            <person name="Kohlberg S."/>
            <person name="Sgro J."/>
            <person name="Delgado B."/>
            <person name="Mead K."/>
            <person name="Chinwalla A."/>
            <person name="Leonard S."/>
            <person name="Crouse K."/>
            <person name="Collura K."/>
            <person name="Kudrna D."/>
            <person name="Currie J."/>
            <person name="He R."/>
            <person name="Angelova A."/>
            <person name="Rajasekar S."/>
            <person name="Mueller T."/>
            <person name="Lomeli R."/>
            <person name="Scara G."/>
            <person name="Ko A."/>
            <person name="Delaney K."/>
            <person name="Wissotski M."/>
            <person name="Lopez G."/>
            <person name="Campos D."/>
            <person name="Braidotti M."/>
            <person name="Ashley E."/>
            <person name="Golser W."/>
            <person name="Kim H."/>
            <person name="Lee S."/>
            <person name="Lin J."/>
            <person name="Dujmic Z."/>
            <person name="Kim W."/>
            <person name="Talag J."/>
            <person name="Zuccolo A."/>
            <person name="Fan C."/>
            <person name="Sebastian A."/>
            <person name="Kramer M."/>
            <person name="Spiegel L."/>
            <person name="Nascimento L."/>
            <person name="Zutavern T."/>
            <person name="Miller B."/>
            <person name="Ambroise C."/>
            <person name="Muller S."/>
            <person name="Spooner W."/>
            <person name="Narechania A."/>
            <person name="Ren L."/>
            <person name="Wei S."/>
            <person name="Kumari S."/>
            <person name="Faga B."/>
            <person name="Levy M.J."/>
            <person name="McMahan L."/>
            <person name="Van Buren P."/>
            <person name="Vaughn M.W."/>
            <person name="Ying K."/>
            <person name="Yeh C.-T."/>
            <person name="Emrich S.J."/>
            <person name="Jia Y."/>
            <person name="Kalyanaraman A."/>
            <person name="Hsia A.-P."/>
            <person name="Barbazuk W.B."/>
            <person name="Baucom R.S."/>
            <person name="Brutnell T.P."/>
            <person name="Carpita N.C."/>
            <person name="Chaparro C."/>
            <person name="Chia J.-M."/>
            <person name="Deragon J.-M."/>
            <person name="Estill J.C."/>
            <person name="Fu Y."/>
            <person name="Jeddeloh J.A."/>
            <person name="Han Y."/>
            <person name="Lee H."/>
            <person name="Li P."/>
            <person name="Lisch D.R."/>
            <person name="Liu S."/>
            <person name="Liu Z."/>
            <person name="Nagel D.H."/>
            <person name="McCann M.C."/>
            <person name="SanMiguel P."/>
            <person name="Myers A.M."/>
            <person name="Nettleton D."/>
            <person name="Nguyen J."/>
            <person name="Penning B.W."/>
            <person name="Ponnala L."/>
            <person name="Schneider K.L."/>
            <person name="Schwartz D.C."/>
            <person name="Sharma A."/>
            <person name="Soderlund C."/>
            <person name="Springer N.M."/>
            <person name="Sun Q."/>
            <person name="Wang H."/>
            <person name="Waterman M."/>
            <person name="Westerman R."/>
            <person name="Wolfgruber T.K."/>
            <person name="Yang L."/>
            <person name="Yu Y."/>
            <person name="Zhang L."/>
            <person name="Zhou S."/>
            <person name="Zhu Q."/>
            <person name="Bennetzen J.L."/>
            <person name="Dawe R.K."/>
            <person name="Jiang J."/>
            <person name="Jiang N."/>
            <person name="Presting G.G."/>
            <person name="Wessler S.R."/>
            <person name="Aluru S."/>
            <person name="Martienssen R.A."/>
            <person name="Clifton S.W."/>
            <person name="McCombie W.R."/>
            <person name="Wing R.A."/>
            <person name="Wilson R.K."/>
        </authorList>
    </citation>
    <scope>NUCLEOTIDE SEQUENCE [LARGE SCALE GENOMIC DNA]</scope>
    <source>
        <strain evidence="2">cv. B73</strain>
    </source>
</reference>
<dbReference type="EnsemblPlants" id="Zm00001eb197790_T001">
    <property type="protein sequence ID" value="Zm00001eb197790_P001"/>
    <property type="gene ID" value="Zm00001eb197790"/>
</dbReference>
<reference evidence="1" key="3">
    <citation type="submission" date="2021-05" db="UniProtKB">
        <authorList>
            <consortium name="EnsemblPlants"/>
        </authorList>
    </citation>
    <scope>IDENTIFICATION</scope>
    <source>
        <strain evidence="1">cv. B73</strain>
    </source>
</reference>
<organism evidence="1 2">
    <name type="scientific">Zea mays</name>
    <name type="common">Maize</name>
    <dbReference type="NCBI Taxonomy" id="4577"/>
    <lineage>
        <taxon>Eukaryota</taxon>
        <taxon>Viridiplantae</taxon>
        <taxon>Streptophyta</taxon>
        <taxon>Embryophyta</taxon>
        <taxon>Tracheophyta</taxon>
        <taxon>Spermatophyta</taxon>
        <taxon>Magnoliopsida</taxon>
        <taxon>Liliopsida</taxon>
        <taxon>Poales</taxon>
        <taxon>Poaceae</taxon>
        <taxon>PACMAD clade</taxon>
        <taxon>Panicoideae</taxon>
        <taxon>Andropogonodae</taxon>
        <taxon>Andropogoneae</taxon>
        <taxon>Tripsacinae</taxon>
        <taxon>Zea</taxon>
    </lineage>
</organism>
<protein>
    <submittedName>
        <fullName evidence="1">Uncharacterized protein</fullName>
    </submittedName>
</protein>
<evidence type="ECO:0000313" key="1">
    <source>
        <dbReference type="EnsemblPlants" id="Zm00001eb197790_P001"/>
    </source>
</evidence>
<accession>A0A804NZE5</accession>
<dbReference type="Proteomes" id="UP000007305">
    <property type="component" value="Chromosome 4"/>
</dbReference>
<dbReference type="Gramene" id="Zm00001eb197790_T001">
    <property type="protein sequence ID" value="Zm00001eb197790_P001"/>
    <property type="gene ID" value="Zm00001eb197790"/>
</dbReference>
<keyword evidence="2" id="KW-1185">Reference proteome</keyword>
<evidence type="ECO:0000313" key="2">
    <source>
        <dbReference type="Proteomes" id="UP000007305"/>
    </source>
</evidence>
<dbReference type="AlphaFoldDB" id="A0A804NZE5"/>
<sequence>MVTLIERRRNNLCCCRSRMLFNAGGRVWRINARIYQEYNGSEEATHKCRRFAEAAGVCIVFVLYGMGVSRCWLHDDVASLLRLTGGMCPEDDEVETRQ</sequence>
<proteinExistence type="predicted"/>